<evidence type="ECO:0000313" key="1">
    <source>
        <dbReference type="EMBL" id="TPG29426.1"/>
    </source>
</evidence>
<protein>
    <recommendedName>
        <fullName evidence="3">ATPase with chaperone activity</fullName>
    </recommendedName>
</protein>
<dbReference type="EMBL" id="RCZI01000002">
    <property type="protein sequence ID" value="TPG29426.1"/>
    <property type="molecule type" value="Genomic_DNA"/>
</dbReference>
<organism evidence="1 2">
    <name type="scientific">Variovorax guangxiensis</name>
    <dbReference type="NCBI Taxonomy" id="1775474"/>
    <lineage>
        <taxon>Bacteria</taxon>
        <taxon>Pseudomonadati</taxon>
        <taxon>Pseudomonadota</taxon>
        <taxon>Betaproteobacteria</taxon>
        <taxon>Burkholderiales</taxon>
        <taxon>Comamonadaceae</taxon>
        <taxon>Variovorax</taxon>
    </lineage>
</organism>
<reference evidence="1 2" key="1">
    <citation type="journal article" date="2019" name="Environ. Microbiol.">
        <title>Species interactions and distinct microbial communities in high Arctic permafrost affected cryosols are associated with the CH4 and CO2 gas fluxes.</title>
        <authorList>
            <person name="Altshuler I."/>
            <person name="Hamel J."/>
            <person name="Turney S."/>
            <person name="Magnuson E."/>
            <person name="Levesque R."/>
            <person name="Greer C."/>
            <person name="Whyte L.G."/>
        </authorList>
    </citation>
    <scope>NUCLEOTIDE SEQUENCE [LARGE SCALE GENOMIC DNA]</scope>
    <source>
        <strain evidence="1 2">S06.C</strain>
    </source>
</reference>
<proteinExistence type="predicted"/>
<evidence type="ECO:0008006" key="3">
    <source>
        <dbReference type="Google" id="ProtNLM"/>
    </source>
</evidence>
<comment type="caution">
    <text evidence="1">The sequence shown here is derived from an EMBL/GenBank/DDBJ whole genome shotgun (WGS) entry which is preliminary data.</text>
</comment>
<dbReference type="OrthoDB" id="9152680at2"/>
<gene>
    <name evidence="1" type="ORF">EAH82_10095</name>
</gene>
<dbReference type="AlphaFoldDB" id="A0A502DYS1"/>
<evidence type="ECO:0000313" key="2">
    <source>
        <dbReference type="Proteomes" id="UP000319212"/>
    </source>
</evidence>
<sequence length="107" mass="12058">MSDEYQIEIPPSFFALYADPARQRLREPIALVRQRYEVCEDLATHLIEHARILAHVEVPSEEEVLHRIHDGLCTPESGVSAGEAGWIVTRLAELLGWPNAIGFLNPD</sequence>
<name>A0A502DYS1_9BURK</name>
<accession>A0A502DYS1</accession>
<dbReference type="Proteomes" id="UP000319212">
    <property type="component" value="Unassembled WGS sequence"/>
</dbReference>
<dbReference type="RefSeq" id="WP_140841304.1">
    <property type="nucleotide sequence ID" value="NZ_RCZI01000002.1"/>
</dbReference>